<proteinExistence type="predicted"/>
<evidence type="ECO:0000313" key="2">
    <source>
        <dbReference type="EMBL" id="KAF2805080.1"/>
    </source>
</evidence>
<protein>
    <submittedName>
        <fullName evidence="2 4">Uncharacterized protein</fullName>
    </submittedName>
</protein>
<keyword evidence="1" id="KW-0812">Transmembrane</keyword>
<keyword evidence="1" id="KW-1133">Transmembrane helix</keyword>
<organism evidence="2">
    <name type="scientific">Mytilinidion resinicola</name>
    <dbReference type="NCBI Taxonomy" id="574789"/>
    <lineage>
        <taxon>Eukaryota</taxon>
        <taxon>Fungi</taxon>
        <taxon>Dikarya</taxon>
        <taxon>Ascomycota</taxon>
        <taxon>Pezizomycotina</taxon>
        <taxon>Dothideomycetes</taxon>
        <taxon>Pleosporomycetidae</taxon>
        <taxon>Mytilinidiales</taxon>
        <taxon>Mytilinidiaceae</taxon>
        <taxon>Mytilinidion</taxon>
    </lineage>
</organism>
<dbReference type="Proteomes" id="UP000504636">
    <property type="component" value="Unplaced"/>
</dbReference>
<name>A0A6A6Y8Q8_9PEZI</name>
<keyword evidence="3" id="KW-1185">Reference proteome</keyword>
<dbReference type="EMBL" id="MU003710">
    <property type="protein sequence ID" value="KAF2805080.1"/>
    <property type="molecule type" value="Genomic_DNA"/>
</dbReference>
<gene>
    <name evidence="2 4" type="ORF">BDZ99DRAFT_112682</name>
</gene>
<dbReference type="AlphaFoldDB" id="A0A6A6Y8Q8"/>
<keyword evidence="1" id="KW-0472">Membrane</keyword>
<accession>A0A6A6Y8Q8</accession>
<evidence type="ECO:0000313" key="4">
    <source>
        <dbReference type="RefSeq" id="XP_033572044.1"/>
    </source>
</evidence>
<reference evidence="2 4" key="1">
    <citation type="journal article" date="2020" name="Stud. Mycol.">
        <title>101 Dothideomycetes genomes: a test case for predicting lifestyles and emergence of pathogens.</title>
        <authorList>
            <person name="Haridas S."/>
            <person name="Albert R."/>
            <person name="Binder M."/>
            <person name="Bloem J."/>
            <person name="Labutti K."/>
            <person name="Salamov A."/>
            <person name="Andreopoulos B."/>
            <person name="Baker S."/>
            <person name="Barry K."/>
            <person name="Bills G."/>
            <person name="Bluhm B."/>
            <person name="Cannon C."/>
            <person name="Castanera R."/>
            <person name="Culley D."/>
            <person name="Daum C."/>
            <person name="Ezra D."/>
            <person name="Gonzalez J."/>
            <person name="Henrissat B."/>
            <person name="Kuo A."/>
            <person name="Liang C."/>
            <person name="Lipzen A."/>
            <person name="Lutzoni F."/>
            <person name="Magnuson J."/>
            <person name="Mondo S."/>
            <person name="Nolan M."/>
            <person name="Ohm R."/>
            <person name="Pangilinan J."/>
            <person name="Park H.-J."/>
            <person name="Ramirez L."/>
            <person name="Alfaro M."/>
            <person name="Sun H."/>
            <person name="Tritt A."/>
            <person name="Yoshinaga Y."/>
            <person name="Zwiers L.-H."/>
            <person name="Turgeon B."/>
            <person name="Goodwin S."/>
            <person name="Spatafora J."/>
            <person name="Crous P."/>
            <person name="Grigoriev I."/>
        </authorList>
    </citation>
    <scope>NUCLEOTIDE SEQUENCE</scope>
    <source>
        <strain evidence="2 4">CBS 304.34</strain>
    </source>
</reference>
<feature type="transmembrane region" description="Helical" evidence="1">
    <location>
        <begin position="120"/>
        <end position="151"/>
    </location>
</feature>
<reference evidence="4" key="3">
    <citation type="submission" date="2025-04" db="UniProtKB">
        <authorList>
            <consortium name="RefSeq"/>
        </authorList>
    </citation>
    <scope>IDENTIFICATION</scope>
    <source>
        <strain evidence="4">CBS 304.34</strain>
    </source>
</reference>
<evidence type="ECO:0000256" key="1">
    <source>
        <dbReference type="SAM" id="Phobius"/>
    </source>
</evidence>
<dbReference type="RefSeq" id="XP_033572044.1">
    <property type="nucleotide sequence ID" value="XM_033712433.1"/>
</dbReference>
<reference evidence="4" key="2">
    <citation type="submission" date="2020-04" db="EMBL/GenBank/DDBJ databases">
        <authorList>
            <consortium name="NCBI Genome Project"/>
        </authorList>
    </citation>
    <scope>NUCLEOTIDE SEQUENCE</scope>
    <source>
        <strain evidence="4">CBS 304.34</strain>
    </source>
</reference>
<sequence>MAALNGVLMRVDIKREEFLMLPCNFQNLSSSPIPYHATLSVDAENHDHDLFNKGNHHDRREPQKRRIFPSPLDLRLCANPIIQIQNMTSSKFLCQGFLRLESFPCQGFQSRLSDNFSAAFLMYFSCVSSLSSLSLFLLILSAAFPFSFHFLRYARLRSQRRCAR</sequence>
<evidence type="ECO:0000313" key="3">
    <source>
        <dbReference type="Proteomes" id="UP000504636"/>
    </source>
</evidence>
<dbReference type="GeneID" id="54453326"/>